<organism evidence="8 9">
    <name type="scientific">Aquimarina celericrescens</name>
    <dbReference type="NCBI Taxonomy" id="1964542"/>
    <lineage>
        <taxon>Bacteria</taxon>
        <taxon>Pseudomonadati</taxon>
        <taxon>Bacteroidota</taxon>
        <taxon>Flavobacteriia</taxon>
        <taxon>Flavobacteriales</taxon>
        <taxon>Flavobacteriaceae</taxon>
        <taxon>Aquimarina</taxon>
    </lineage>
</organism>
<dbReference type="Gene3D" id="2.60.40.10">
    <property type="entry name" value="Immunoglobulins"/>
    <property type="match status" value="1"/>
</dbReference>
<sequence length="757" mass="88301">MKTITENMTRIDQFEKKTLKNNKQLTLDWKVGFAKQKEDSPKEYYNAIVPGAVQLDYARAHNWPNLFMDDNFKAYGWMEDVFWIYKTNFEIGELSEDSDLYFYAGGIDYQFDIMVNGRIIYEQEGMFTPIHIALTDHLLKENELIVRIHPAPKVKGVAVGRDEASQSAKPAVSYGWDWHPRLIPLGIWDKCYLELKNDSFIKDVYVDYTLNDDLSKVDLQIIPEIVNKNFNYTYVWRLLNKDGVSVIERETDKKEIMSFSFDQPLLWWPHDHGDPYLYTSVFQLKNQNGKVIDEKQQQVGFRKVKLVMNPGTWELERRPMSRSYPPITIKINNKEIFSKGTNWVNPEIFPGTITKKRYEDLLNRVLEGNFNMLRAWGGSIVCKEAFYEFCNKKGILVWTEFPLSCNNYVGTKTYLNVLEQEAKSIIKRIRKHPSHVLWSGGNELFNDWSRMTDQSLALRLLNKQCYDLDPKNPFIPTAPVAGMAHGNYVFKDPDTKEEVYQWIANTKATAYTEFGMPGPSDVSILKQIIPEKDLFPPKKGTSWETHHAFGAWIGDTWLQLDLLNEYFGEAKHLEELVANGQWLQCEGYKAIYEEARRQKPYCSMALNWCFNEPWPTAANNSIINYPNIPKPSFYSVADSCRPVLASARISKFCWEEDEIFEAELWILNDRYKKIDSGTVQAKLLIDSNEYELTSWKFQSIEENQNLLGPTVRFRLPKTSNNHFKLVLEVSERSEWNSSYKLKYVHKKVIEKDRSILA</sequence>
<evidence type="ECO:0000256" key="1">
    <source>
        <dbReference type="ARBA" id="ARBA00000829"/>
    </source>
</evidence>
<comment type="catalytic activity">
    <reaction evidence="1">
        <text>Hydrolysis of terminal, non-reducing beta-D-mannose residues in beta-D-mannosides.</text>
        <dbReference type="EC" id="3.2.1.25"/>
    </reaction>
</comment>
<evidence type="ECO:0000259" key="6">
    <source>
        <dbReference type="Pfam" id="PF00703"/>
    </source>
</evidence>
<dbReference type="InterPro" id="IPR017853">
    <property type="entry name" value="GH"/>
</dbReference>
<dbReference type="EMBL" id="JBHUHY010000017">
    <property type="protein sequence ID" value="MFD2188490.1"/>
    <property type="molecule type" value="Genomic_DNA"/>
</dbReference>
<dbReference type="InterPro" id="IPR054593">
    <property type="entry name" value="Beta-mannosidase-like_N2"/>
</dbReference>
<dbReference type="PANTHER" id="PTHR43730:SF1">
    <property type="entry name" value="BETA-MANNOSIDASE"/>
    <property type="match status" value="1"/>
</dbReference>
<evidence type="ECO:0000313" key="8">
    <source>
        <dbReference type="EMBL" id="MFD2188490.1"/>
    </source>
</evidence>
<accession>A0ABW5B1U6</accession>
<dbReference type="EC" id="3.2.1.25" evidence="3"/>
<dbReference type="InterPro" id="IPR006102">
    <property type="entry name" value="Ig-like_GH2"/>
</dbReference>
<keyword evidence="9" id="KW-1185">Reference proteome</keyword>
<reference evidence="9" key="1">
    <citation type="journal article" date="2019" name="Int. J. Syst. Evol. Microbiol.">
        <title>The Global Catalogue of Microorganisms (GCM) 10K type strain sequencing project: providing services to taxonomists for standard genome sequencing and annotation.</title>
        <authorList>
            <consortium name="The Broad Institute Genomics Platform"/>
            <consortium name="The Broad Institute Genome Sequencing Center for Infectious Disease"/>
            <person name="Wu L."/>
            <person name="Ma J."/>
        </authorList>
    </citation>
    <scope>NUCLEOTIDE SEQUENCE [LARGE SCALE GENOMIC DNA]</scope>
    <source>
        <strain evidence="9">DT92</strain>
    </source>
</reference>
<evidence type="ECO:0000256" key="5">
    <source>
        <dbReference type="ARBA" id="ARBA00023295"/>
    </source>
</evidence>
<dbReference type="SUPFAM" id="SSF49785">
    <property type="entry name" value="Galactose-binding domain-like"/>
    <property type="match status" value="1"/>
</dbReference>
<dbReference type="Pfam" id="PF22666">
    <property type="entry name" value="Glyco_hydro_2_N2"/>
    <property type="match status" value="1"/>
</dbReference>
<feature type="domain" description="Glycoside hydrolase family 2 immunoglobulin-like beta-sandwich" evidence="6">
    <location>
        <begin position="200"/>
        <end position="302"/>
    </location>
</feature>
<comment type="similarity">
    <text evidence="2">Belongs to the glycosyl hydrolase 2 family.</text>
</comment>
<name>A0ABW5B1U6_9FLAO</name>
<dbReference type="PANTHER" id="PTHR43730">
    <property type="entry name" value="BETA-MANNOSIDASE"/>
    <property type="match status" value="1"/>
</dbReference>
<evidence type="ECO:0000313" key="9">
    <source>
        <dbReference type="Proteomes" id="UP001597344"/>
    </source>
</evidence>
<proteinExistence type="inferred from homology"/>
<keyword evidence="4 8" id="KW-0378">Hydrolase</keyword>
<dbReference type="RefSeq" id="WP_378321524.1">
    <property type="nucleotide sequence ID" value="NZ_JBHUHY010000017.1"/>
</dbReference>
<gene>
    <name evidence="8" type="ORF">ACFSJT_16910</name>
</gene>
<feature type="domain" description="Beta-mannosidase-like galactose-binding" evidence="7">
    <location>
        <begin position="38"/>
        <end position="188"/>
    </location>
</feature>
<dbReference type="InterPro" id="IPR008979">
    <property type="entry name" value="Galactose-bd-like_sf"/>
</dbReference>
<evidence type="ECO:0000256" key="4">
    <source>
        <dbReference type="ARBA" id="ARBA00022801"/>
    </source>
</evidence>
<protein>
    <recommendedName>
        <fullName evidence="3">beta-mannosidase</fullName>
        <ecNumber evidence="3">3.2.1.25</ecNumber>
    </recommendedName>
</protein>
<dbReference type="InterPro" id="IPR050887">
    <property type="entry name" value="Beta-mannosidase_GH2"/>
</dbReference>
<dbReference type="InterPro" id="IPR036156">
    <property type="entry name" value="Beta-gal/glucu_dom_sf"/>
</dbReference>
<evidence type="ECO:0000259" key="7">
    <source>
        <dbReference type="Pfam" id="PF22666"/>
    </source>
</evidence>
<dbReference type="Gene3D" id="3.20.20.80">
    <property type="entry name" value="Glycosidases"/>
    <property type="match status" value="1"/>
</dbReference>
<dbReference type="Proteomes" id="UP001597344">
    <property type="component" value="Unassembled WGS sequence"/>
</dbReference>
<comment type="caution">
    <text evidence="8">The sequence shown here is derived from an EMBL/GenBank/DDBJ whole genome shotgun (WGS) entry which is preliminary data.</text>
</comment>
<evidence type="ECO:0000256" key="3">
    <source>
        <dbReference type="ARBA" id="ARBA00012754"/>
    </source>
</evidence>
<keyword evidence="5" id="KW-0326">Glycosidase</keyword>
<dbReference type="InterPro" id="IPR013783">
    <property type="entry name" value="Ig-like_fold"/>
</dbReference>
<dbReference type="GO" id="GO:0016787">
    <property type="term" value="F:hydrolase activity"/>
    <property type="evidence" value="ECO:0007669"/>
    <property type="project" value="UniProtKB-KW"/>
</dbReference>
<dbReference type="SUPFAM" id="SSF51445">
    <property type="entry name" value="(Trans)glycosidases"/>
    <property type="match status" value="1"/>
</dbReference>
<dbReference type="Pfam" id="PF00703">
    <property type="entry name" value="Glyco_hydro_2"/>
    <property type="match status" value="1"/>
</dbReference>
<evidence type="ECO:0000256" key="2">
    <source>
        <dbReference type="ARBA" id="ARBA00007401"/>
    </source>
</evidence>
<dbReference type="Gene3D" id="2.60.120.260">
    <property type="entry name" value="Galactose-binding domain-like"/>
    <property type="match status" value="1"/>
</dbReference>
<dbReference type="SUPFAM" id="SSF49303">
    <property type="entry name" value="beta-Galactosidase/glucuronidase domain"/>
    <property type="match status" value="1"/>
</dbReference>